<name>A0A080ZLU5_PHYNI</name>
<protein>
    <submittedName>
        <fullName evidence="1">Uncharacterized protein</fullName>
    </submittedName>
</protein>
<dbReference type="EMBL" id="ANJA01002880">
    <property type="protein sequence ID" value="ETO67606.1"/>
    <property type="molecule type" value="Genomic_DNA"/>
</dbReference>
<dbReference type="Proteomes" id="UP000028582">
    <property type="component" value="Unassembled WGS sequence"/>
</dbReference>
<sequence>MGLITGYHGIPARPKCREISRKHRDTSSGGSLLRPTLHTQCGFIVVLLESEILLNASMEFSVRFAFVPQTD</sequence>
<proteinExistence type="predicted"/>
<gene>
    <name evidence="1" type="ORF">F444_15491</name>
</gene>
<accession>A0A080ZLU5</accession>
<organism evidence="1 2">
    <name type="scientific">Phytophthora nicotianae P1976</name>
    <dbReference type="NCBI Taxonomy" id="1317066"/>
    <lineage>
        <taxon>Eukaryota</taxon>
        <taxon>Sar</taxon>
        <taxon>Stramenopiles</taxon>
        <taxon>Oomycota</taxon>
        <taxon>Peronosporomycetes</taxon>
        <taxon>Peronosporales</taxon>
        <taxon>Peronosporaceae</taxon>
        <taxon>Phytophthora</taxon>
    </lineage>
</organism>
<evidence type="ECO:0000313" key="1">
    <source>
        <dbReference type="EMBL" id="ETO67606.1"/>
    </source>
</evidence>
<reference evidence="1 2" key="1">
    <citation type="submission" date="2013-11" db="EMBL/GenBank/DDBJ databases">
        <title>The Genome Sequence of Phytophthora parasitica P1976.</title>
        <authorList>
            <consortium name="The Broad Institute Genomics Platform"/>
            <person name="Russ C."/>
            <person name="Tyler B."/>
            <person name="Panabieres F."/>
            <person name="Shan W."/>
            <person name="Tripathy S."/>
            <person name="Grunwald N."/>
            <person name="Machado M."/>
            <person name="Johnson C.S."/>
            <person name="Walker B."/>
            <person name="Young S."/>
            <person name="Zeng Q."/>
            <person name="Gargeya S."/>
            <person name="Fitzgerald M."/>
            <person name="Haas B."/>
            <person name="Abouelleil A."/>
            <person name="Allen A.W."/>
            <person name="Alvarado L."/>
            <person name="Arachchi H.M."/>
            <person name="Berlin A.M."/>
            <person name="Chapman S.B."/>
            <person name="Gainer-Dewar J."/>
            <person name="Goldberg J."/>
            <person name="Griggs A."/>
            <person name="Gujja S."/>
            <person name="Hansen M."/>
            <person name="Howarth C."/>
            <person name="Imamovic A."/>
            <person name="Ireland A."/>
            <person name="Larimer J."/>
            <person name="McCowan C."/>
            <person name="Murphy C."/>
            <person name="Pearson M."/>
            <person name="Poon T.W."/>
            <person name="Priest M."/>
            <person name="Roberts A."/>
            <person name="Saif S."/>
            <person name="Shea T."/>
            <person name="Sisk P."/>
            <person name="Sykes S."/>
            <person name="Wortman J."/>
            <person name="Nusbaum C."/>
            <person name="Birren B."/>
        </authorList>
    </citation>
    <scope>NUCLEOTIDE SEQUENCE [LARGE SCALE GENOMIC DNA]</scope>
    <source>
        <strain evidence="1 2">P1976</strain>
    </source>
</reference>
<comment type="caution">
    <text evidence="1">The sequence shown here is derived from an EMBL/GenBank/DDBJ whole genome shotgun (WGS) entry which is preliminary data.</text>
</comment>
<evidence type="ECO:0000313" key="2">
    <source>
        <dbReference type="Proteomes" id="UP000028582"/>
    </source>
</evidence>
<dbReference type="AlphaFoldDB" id="A0A080ZLU5"/>